<dbReference type="EMBL" id="BOOA01000031">
    <property type="protein sequence ID" value="GIH25715.1"/>
    <property type="molecule type" value="Genomic_DNA"/>
</dbReference>
<evidence type="ECO:0000313" key="5">
    <source>
        <dbReference type="Proteomes" id="UP000640052"/>
    </source>
</evidence>
<dbReference type="SUPFAM" id="SSF88713">
    <property type="entry name" value="Glycoside hydrolase/deacetylase"/>
    <property type="match status" value="1"/>
</dbReference>
<reference evidence="4" key="1">
    <citation type="submission" date="2021-01" db="EMBL/GenBank/DDBJ databases">
        <title>Whole genome shotgun sequence of Acrocarpospora phusangensis NBRC 108782.</title>
        <authorList>
            <person name="Komaki H."/>
            <person name="Tamura T."/>
        </authorList>
    </citation>
    <scope>NUCLEOTIDE SEQUENCE</scope>
    <source>
        <strain evidence="4">NBRC 108782</strain>
    </source>
</reference>
<comment type="caution">
    <text evidence="4">The sequence shown here is derived from an EMBL/GenBank/DDBJ whole genome shotgun (WGS) entry which is preliminary data.</text>
</comment>
<dbReference type="InterPro" id="IPR011330">
    <property type="entry name" value="Glyco_hydro/deAcase_b/a-brl"/>
</dbReference>
<evidence type="ECO:0000256" key="1">
    <source>
        <dbReference type="ARBA" id="ARBA00022729"/>
    </source>
</evidence>
<protein>
    <recommendedName>
        <fullName evidence="3">NodB homology domain-containing protein</fullName>
    </recommendedName>
</protein>
<feature type="domain" description="NodB homology" evidence="3">
    <location>
        <begin position="39"/>
        <end position="256"/>
    </location>
</feature>
<accession>A0A919URQ3</accession>
<keyword evidence="1 2" id="KW-0732">Signal</keyword>
<proteinExistence type="predicted"/>
<dbReference type="InterPro" id="IPR002509">
    <property type="entry name" value="NODB_dom"/>
</dbReference>
<feature type="signal peptide" evidence="2">
    <location>
        <begin position="1"/>
        <end position="25"/>
    </location>
</feature>
<dbReference type="GO" id="GO:0016810">
    <property type="term" value="F:hydrolase activity, acting on carbon-nitrogen (but not peptide) bonds"/>
    <property type="evidence" value="ECO:0007669"/>
    <property type="project" value="InterPro"/>
</dbReference>
<keyword evidence="5" id="KW-1185">Reference proteome</keyword>
<sequence length="273" mass="29463">MRLLGAVCALLAATLTLALTAPASADTAQTAGRAAKPKIIVSLGFDDGDASHAMVGSLLKRYGMRGTFYINSGDLGKSGFLTRRQVRTLAKQGHEIGGHTLHHVRLTEVAPLTARKEICQDRKALLGMGFKVRTFAYPYGAENAKVHKMAAYCGYNAARTVGGLTQPGCLECGGYAETLPPRELYRVRTPGSVRADNTLEEIQEEVIAAEEKGHGLLPLVFHRVCEEDCGEYSVTPQLLEEFVAWLKEREADGTVVRTLADVIGGKVRPVPGR</sequence>
<feature type="chain" id="PRO_5036791184" description="NodB homology domain-containing protein" evidence="2">
    <location>
        <begin position="26"/>
        <end position="273"/>
    </location>
</feature>
<dbReference type="CDD" id="cd10967">
    <property type="entry name" value="CE4_GLA_like_6s"/>
    <property type="match status" value="1"/>
</dbReference>
<dbReference type="GO" id="GO:0005975">
    <property type="term" value="P:carbohydrate metabolic process"/>
    <property type="evidence" value="ECO:0007669"/>
    <property type="project" value="InterPro"/>
</dbReference>
<dbReference type="PANTHER" id="PTHR34216">
    <property type="match status" value="1"/>
</dbReference>
<dbReference type="AlphaFoldDB" id="A0A919URQ3"/>
<dbReference type="InterPro" id="IPR051398">
    <property type="entry name" value="Polysacch_Deacetylase"/>
</dbReference>
<dbReference type="PROSITE" id="PS51677">
    <property type="entry name" value="NODB"/>
    <property type="match status" value="1"/>
</dbReference>
<evidence type="ECO:0000259" key="3">
    <source>
        <dbReference type="PROSITE" id="PS51677"/>
    </source>
</evidence>
<evidence type="ECO:0000256" key="2">
    <source>
        <dbReference type="SAM" id="SignalP"/>
    </source>
</evidence>
<evidence type="ECO:0000313" key="4">
    <source>
        <dbReference type="EMBL" id="GIH25715.1"/>
    </source>
</evidence>
<dbReference type="Pfam" id="PF01522">
    <property type="entry name" value="Polysacc_deac_1"/>
    <property type="match status" value="1"/>
</dbReference>
<gene>
    <name evidence="4" type="ORF">Aph01nite_40250</name>
</gene>
<name>A0A919URQ3_9ACTN</name>
<dbReference type="Proteomes" id="UP000640052">
    <property type="component" value="Unassembled WGS sequence"/>
</dbReference>
<dbReference type="PANTHER" id="PTHR34216:SF11">
    <property type="entry name" value="CHITOOLIGOSACCHARIDE DEACETYLASE"/>
    <property type="match status" value="1"/>
</dbReference>
<organism evidence="4 5">
    <name type="scientific">Acrocarpospora phusangensis</name>
    <dbReference type="NCBI Taxonomy" id="1070424"/>
    <lineage>
        <taxon>Bacteria</taxon>
        <taxon>Bacillati</taxon>
        <taxon>Actinomycetota</taxon>
        <taxon>Actinomycetes</taxon>
        <taxon>Streptosporangiales</taxon>
        <taxon>Streptosporangiaceae</taxon>
        <taxon>Acrocarpospora</taxon>
    </lineage>
</organism>
<dbReference type="Gene3D" id="3.20.20.370">
    <property type="entry name" value="Glycoside hydrolase/deacetylase"/>
    <property type="match status" value="1"/>
</dbReference>